<reference evidence="4" key="1">
    <citation type="submission" date="2020-09" db="EMBL/GenBank/DDBJ databases">
        <title>Genome seq and assembly of Tianweitania sp.</title>
        <authorList>
            <person name="Chhetri G."/>
        </authorList>
    </citation>
    <scope>NUCLEOTIDE SEQUENCE</scope>
    <source>
        <strain evidence="4">Rool2</strain>
    </source>
</reference>
<dbReference type="GO" id="GO:0006635">
    <property type="term" value="P:fatty acid beta-oxidation"/>
    <property type="evidence" value="ECO:0007669"/>
    <property type="project" value="TreeGrafter"/>
</dbReference>
<gene>
    <name evidence="4" type="ORF">ICI42_19025</name>
</gene>
<evidence type="ECO:0000256" key="1">
    <source>
        <dbReference type="ARBA" id="ARBA00005254"/>
    </source>
</evidence>
<evidence type="ECO:0000313" key="4">
    <source>
        <dbReference type="EMBL" id="MBD0416750.1"/>
    </source>
</evidence>
<dbReference type="Gene3D" id="1.10.12.10">
    <property type="entry name" value="Lyase 2-enoyl-coa Hydratase, Chain A, domain 2"/>
    <property type="match status" value="1"/>
</dbReference>
<keyword evidence="5" id="KW-1185">Reference proteome</keyword>
<proteinExistence type="inferred from homology"/>
<evidence type="ECO:0000256" key="2">
    <source>
        <dbReference type="ARBA" id="ARBA00023239"/>
    </source>
</evidence>
<name>A0A8J6Q530_9HYPH</name>
<dbReference type="PANTHER" id="PTHR11941:SF54">
    <property type="entry name" value="ENOYL-COA HYDRATASE, MITOCHONDRIAL"/>
    <property type="match status" value="1"/>
</dbReference>
<accession>A0A8J6Q530</accession>
<dbReference type="InterPro" id="IPR001753">
    <property type="entry name" value="Enoyl-CoA_hydra/iso"/>
</dbReference>
<protein>
    <submittedName>
        <fullName evidence="4">Crotonase/enoyl-CoA hydratase family protein</fullName>
    </submittedName>
</protein>
<keyword evidence="2" id="KW-0456">Lyase</keyword>
<dbReference type="NCBIfam" id="NF005126">
    <property type="entry name" value="PRK06563.1"/>
    <property type="match status" value="1"/>
</dbReference>
<feature type="compositionally biased region" description="Basic and acidic residues" evidence="3">
    <location>
        <begin position="242"/>
        <end position="259"/>
    </location>
</feature>
<evidence type="ECO:0000256" key="3">
    <source>
        <dbReference type="SAM" id="MobiDB-lite"/>
    </source>
</evidence>
<comment type="similarity">
    <text evidence="1">Belongs to the enoyl-CoA hydratase/isomerase family.</text>
</comment>
<dbReference type="CDD" id="cd06558">
    <property type="entry name" value="crotonase-like"/>
    <property type="match status" value="1"/>
</dbReference>
<dbReference type="GO" id="GO:0016829">
    <property type="term" value="F:lyase activity"/>
    <property type="evidence" value="ECO:0007669"/>
    <property type="project" value="UniProtKB-KW"/>
</dbReference>
<feature type="region of interest" description="Disordered" evidence="3">
    <location>
        <begin position="242"/>
        <end position="265"/>
    </location>
</feature>
<dbReference type="Gene3D" id="3.90.226.10">
    <property type="entry name" value="2-enoyl-CoA Hydratase, Chain A, domain 1"/>
    <property type="match status" value="1"/>
</dbReference>
<dbReference type="SUPFAM" id="SSF52096">
    <property type="entry name" value="ClpP/crotonase"/>
    <property type="match status" value="1"/>
</dbReference>
<dbReference type="EMBL" id="JACVVX010000007">
    <property type="protein sequence ID" value="MBD0416750.1"/>
    <property type="molecule type" value="Genomic_DNA"/>
</dbReference>
<evidence type="ECO:0000313" key="5">
    <source>
        <dbReference type="Proteomes" id="UP000643405"/>
    </source>
</evidence>
<sequence length="265" mass="29085">MTDDNADGRINVSSDGALRLIEIDRPAKLNGFTPKMLSEYAYAITDFDRDPEARCALIYAGGANFTAGLDLPKISEAWARGESIYPADALDVWNLRPPFRRKPMVVAVKGICYTVGVEMMLSADIVVAADNCRFTQMEVKRGIMAAGGATIRMVERAGWGNAMRYLLTGDEWNAETALRFNFVQEVVPAGQEFERAREIALKIAETVAPLAVEATIANARTALEEGAAAAVAGFDEIRSRLRQSEDAKEGVDSFREKRAPRFKGR</sequence>
<dbReference type="Proteomes" id="UP000643405">
    <property type="component" value="Unassembled WGS sequence"/>
</dbReference>
<dbReference type="PANTHER" id="PTHR11941">
    <property type="entry name" value="ENOYL-COA HYDRATASE-RELATED"/>
    <property type="match status" value="1"/>
</dbReference>
<dbReference type="AlphaFoldDB" id="A0A8J6Q530"/>
<comment type="caution">
    <text evidence="4">The sequence shown here is derived from an EMBL/GenBank/DDBJ whole genome shotgun (WGS) entry which is preliminary data.</text>
</comment>
<dbReference type="RefSeq" id="WP_188166193.1">
    <property type="nucleotide sequence ID" value="NZ_JACVVX010000007.1"/>
</dbReference>
<organism evidence="4 5">
    <name type="scientific">Oryzicola mucosus</name>
    <dbReference type="NCBI Taxonomy" id="2767425"/>
    <lineage>
        <taxon>Bacteria</taxon>
        <taxon>Pseudomonadati</taxon>
        <taxon>Pseudomonadota</taxon>
        <taxon>Alphaproteobacteria</taxon>
        <taxon>Hyphomicrobiales</taxon>
        <taxon>Phyllobacteriaceae</taxon>
        <taxon>Oryzicola</taxon>
    </lineage>
</organism>
<dbReference type="InterPro" id="IPR029045">
    <property type="entry name" value="ClpP/crotonase-like_dom_sf"/>
</dbReference>
<dbReference type="InterPro" id="IPR014748">
    <property type="entry name" value="Enoyl-CoA_hydra_C"/>
</dbReference>
<dbReference type="Pfam" id="PF00378">
    <property type="entry name" value="ECH_1"/>
    <property type="match status" value="1"/>
</dbReference>